<feature type="region of interest" description="Disordered" evidence="1">
    <location>
        <begin position="17"/>
        <end position="64"/>
    </location>
</feature>
<reference evidence="2" key="2">
    <citation type="journal article" date="2015" name="Fish Shellfish Immunol.">
        <title>Early steps in the European eel (Anguilla anguilla)-Vibrio vulnificus interaction in the gills: Role of the RtxA13 toxin.</title>
        <authorList>
            <person name="Callol A."/>
            <person name="Pajuelo D."/>
            <person name="Ebbesson L."/>
            <person name="Teles M."/>
            <person name="MacKenzie S."/>
            <person name="Amaro C."/>
        </authorList>
    </citation>
    <scope>NUCLEOTIDE SEQUENCE</scope>
</reference>
<organism evidence="2">
    <name type="scientific">Anguilla anguilla</name>
    <name type="common">European freshwater eel</name>
    <name type="synonym">Muraena anguilla</name>
    <dbReference type="NCBI Taxonomy" id="7936"/>
    <lineage>
        <taxon>Eukaryota</taxon>
        <taxon>Metazoa</taxon>
        <taxon>Chordata</taxon>
        <taxon>Craniata</taxon>
        <taxon>Vertebrata</taxon>
        <taxon>Euteleostomi</taxon>
        <taxon>Actinopterygii</taxon>
        <taxon>Neopterygii</taxon>
        <taxon>Teleostei</taxon>
        <taxon>Anguilliformes</taxon>
        <taxon>Anguillidae</taxon>
        <taxon>Anguilla</taxon>
    </lineage>
</organism>
<evidence type="ECO:0000313" key="2">
    <source>
        <dbReference type="EMBL" id="JAH88012.1"/>
    </source>
</evidence>
<feature type="compositionally biased region" description="Low complexity" evidence="1">
    <location>
        <begin position="17"/>
        <end position="37"/>
    </location>
</feature>
<proteinExistence type="predicted"/>
<evidence type="ECO:0000256" key="1">
    <source>
        <dbReference type="SAM" id="MobiDB-lite"/>
    </source>
</evidence>
<dbReference type="EMBL" id="GBXM01020565">
    <property type="protein sequence ID" value="JAH88012.1"/>
    <property type="molecule type" value="Transcribed_RNA"/>
</dbReference>
<protein>
    <submittedName>
        <fullName evidence="2">Uncharacterized protein</fullName>
    </submittedName>
</protein>
<feature type="compositionally biased region" description="Polar residues" evidence="1">
    <location>
        <begin position="51"/>
        <end position="64"/>
    </location>
</feature>
<accession>A0A0E9WCE0</accession>
<name>A0A0E9WCE0_ANGAN</name>
<sequence>MSTRSSCRALCGRSTVTTSGEWSWGSSWPRRSNPSSRMTARCRLTTPPPTGSSASSRKTTLELQ</sequence>
<reference evidence="2" key="1">
    <citation type="submission" date="2014-11" db="EMBL/GenBank/DDBJ databases">
        <authorList>
            <person name="Amaro Gonzalez C."/>
        </authorList>
    </citation>
    <scope>NUCLEOTIDE SEQUENCE</scope>
</reference>
<dbReference type="AlphaFoldDB" id="A0A0E9WCE0"/>